<dbReference type="RefSeq" id="WP_229162801.1">
    <property type="nucleotide sequence ID" value="NZ_JAJEWP010000007.1"/>
</dbReference>
<keyword evidence="1 3" id="KW-0732">Signal</keyword>
<comment type="similarity">
    <text evidence="2">Belongs to the skp family.</text>
</comment>
<dbReference type="PANTHER" id="PTHR35089">
    <property type="entry name" value="CHAPERONE PROTEIN SKP"/>
    <property type="match status" value="1"/>
</dbReference>
<feature type="chain" id="PRO_5046661655" evidence="3">
    <location>
        <begin position="26"/>
        <end position="171"/>
    </location>
</feature>
<evidence type="ECO:0000313" key="5">
    <source>
        <dbReference type="Proteomes" id="UP001520878"/>
    </source>
</evidence>
<name>A0ABS8GCF1_9ALTE</name>
<dbReference type="PIRSF" id="PIRSF002094">
    <property type="entry name" value="OMP26_Skp"/>
    <property type="match status" value="1"/>
</dbReference>
<dbReference type="Proteomes" id="UP001520878">
    <property type="component" value="Unassembled WGS sequence"/>
</dbReference>
<feature type="signal peptide" evidence="3">
    <location>
        <begin position="1"/>
        <end position="25"/>
    </location>
</feature>
<dbReference type="Gene3D" id="3.30.910.20">
    <property type="entry name" value="Skp domain"/>
    <property type="match status" value="1"/>
</dbReference>
<dbReference type="SUPFAM" id="SSF111384">
    <property type="entry name" value="OmpH-like"/>
    <property type="match status" value="1"/>
</dbReference>
<proteinExistence type="inferred from homology"/>
<evidence type="ECO:0000256" key="3">
    <source>
        <dbReference type="SAM" id="SignalP"/>
    </source>
</evidence>
<accession>A0ABS8GCF1</accession>
<evidence type="ECO:0000256" key="1">
    <source>
        <dbReference type="ARBA" id="ARBA00022729"/>
    </source>
</evidence>
<dbReference type="PANTHER" id="PTHR35089:SF1">
    <property type="entry name" value="CHAPERONE PROTEIN SKP"/>
    <property type="match status" value="1"/>
</dbReference>
<reference evidence="4 5" key="1">
    <citation type="submission" date="2021-10" db="EMBL/GenBank/DDBJ databases">
        <title>Draft genome of Aestuariibacter halophilus JC2043.</title>
        <authorList>
            <person name="Emsley S.A."/>
            <person name="Pfannmuller K.M."/>
            <person name="Ushijima B."/>
            <person name="Saw J.H."/>
            <person name="Videau P."/>
        </authorList>
    </citation>
    <scope>NUCLEOTIDE SEQUENCE [LARGE SCALE GENOMIC DNA]</scope>
    <source>
        <strain evidence="4 5">JC2043</strain>
    </source>
</reference>
<evidence type="ECO:0000313" key="4">
    <source>
        <dbReference type="EMBL" id="MCC2618173.1"/>
    </source>
</evidence>
<dbReference type="SMART" id="SM00935">
    <property type="entry name" value="OmpH"/>
    <property type="match status" value="1"/>
</dbReference>
<gene>
    <name evidence="4" type="ORF">LJ739_18095</name>
</gene>
<dbReference type="Pfam" id="PF03938">
    <property type="entry name" value="OmpH"/>
    <property type="match status" value="1"/>
</dbReference>
<comment type="caution">
    <text evidence="4">The sequence shown here is derived from an EMBL/GenBank/DDBJ whole genome shotgun (WGS) entry which is preliminary data.</text>
</comment>
<dbReference type="InterPro" id="IPR005632">
    <property type="entry name" value="Chaperone_Skp"/>
</dbReference>
<dbReference type="InterPro" id="IPR024930">
    <property type="entry name" value="Skp_dom_sf"/>
</dbReference>
<protein>
    <submittedName>
        <fullName evidence="4">OmpH family outer membrane protein</fullName>
    </submittedName>
</protein>
<sequence>MKKFAKTLIAGALLSTAAISQSAMAEQKIGVVDVEGVFAQLPQAATVQQTIAAEFKDRQDELKALQGDIEYEMNKRQRESATMSEAQLQALDAKIMEMRQNFAAKAQPLQQEVQARLNQERNKLTGYIQQAIQVVASEGDYDVILKGSSIAFSKPEYDLSEKVLEKASKIK</sequence>
<evidence type="ECO:0000256" key="2">
    <source>
        <dbReference type="PIRNR" id="PIRNR002094"/>
    </source>
</evidence>
<dbReference type="EMBL" id="JAJEWP010000007">
    <property type="protein sequence ID" value="MCC2618173.1"/>
    <property type="molecule type" value="Genomic_DNA"/>
</dbReference>
<keyword evidence="5" id="KW-1185">Reference proteome</keyword>
<organism evidence="4 5">
    <name type="scientific">Fluctibacter halophilus</name>
    <dbReference type="NCBI Taxonomy" id="226011"/>
    <lineage>
        <taxon>Bacteria</taxon>
        <taxon>Pseudomonadati</taxon>
        <taxon>Pseudomonadota</taxon>
        <taxon>Gammaproteobacteria</taxon>
        <taxon>Alteromonadales</taxon>
        <taxon>Alteromonadaceae</taxon>
        <taxon>Fluctibacter</taxon>
    </lineage>
</organism>